<proteinExistence type="predicted"/>
<protein>
    <submittedName>
        <fullName evidence="1">Uncharacterized protein</fullName>
    </submittedName>
</protein>
<dbReference type="Proteomes" id="UP000654370">
    <property type="component" value="Unassembled WGS sequence"/>
</dbReference>
<keyword evidence="2" id="KW-1185">Reference proteome</keyword>
<evidence type="ECO:0000313" key="2">
    <source>
        <dbReference type="Proteomes" id="UP000654370"/>
    </source>
</evidence>
<reference evidence="1" key="1">
    <citation type="submission" date="2020-12" db="EMBL/GenBank/DDBJ databases">
        <title>Metabolic potential, ecology and presence of endohyphal bacteria is reflected in genomic diversity of Mucoromycotina.</title>
        <authorList>
            <person name="Muszewska A."/>
            <person name="Okrasinska A."/>
            <person name="Steczkiewicz K."/>
            <person name="Drgas O."/>
            <person name="Orlowska M."/>
            <person name="Perlinska-Lenart U."/>
            <person name="Aleksandrzak-Piekarczyk T."/>
            <person name="Szatraj K."/>
            <person name="Zielenkiewicz U."/>
            <person name="Pilsyk S."/>
            <person name="Malc E."/>
            <person name="Mieczkowski P."/>
            <person name="Kruszewska J.S."/>
            <person name="Biernat P."/>
            <person name="Pawlowska J."/>
        </authorList>
    </citation>
    <scope>NUCLEOTIDE SEQUENCE</scope>
    <source>
        <strain evidence="1">WA0000067209</strain>
    </source>
</reference>
<gene>
    <name evidence="1" type="ORF">INT43_000346</name>
</gene>
<dbReference type="OrthoDB" id="2285317at2759"/>
<name>A0A8H7Q1L3_MORIS</name>
<organism evidence="1 2">
    <name type="scientific">Mortierella isabellina</name>
    <name type="common">Filamentous fungus</name>
    <name type="synonym">Umbelopsis isabellina</name>
    <dbReference type="NCBI Taxonomy" id="91625"/>
    <lineage>
        <taxon>Eukaryota</taxon>
        <taxon>Fungi</taxon>
        <taxon>Fungi incertae sedis</taxon>
        <taxon>Mucoromycota</taxon>
        <taxon>Mucoromycotina</taxon>
        <taxon>Umbelopsidomycetes</taxon>
        <taxon>Umbelopsidales</taxon>
        <taxon>Umbelopsidaceae</taxon>
        <taxon>Umbelopsis</taxon>
    </lineage>
</organism>
<evidence type="ECO:0000313" key="1">
    <source>
        <dbReference type="EMBL" id="KAG2184437.1"/>
    </source>
</evidence>
<sequence>MVPSLSSLLHKLSKSKNSIHDRRPRSCSVESSSVKSVHFQDFVETYESYSSTEYDRRPSEELDEYHAPSFVPCTVIEEYDDERDPDYLKLVEKNTRINQKLGHHSLAVLISYRSYR</sequence>
<accession>A0A8H7Q1L3</accession>
<dbReference type="EMBL" id="JAEPQZ010000002">
    <property type="protein sequence ID" value="KAG2184437.1"/>
    <property type="molecule type" value="Genomic_DNA"/>
</dbReference>
<comment type="caution">
    <text evidence="1">The sequence shown here is derived from an EMBL/GenBank/DDBJ whole genome shotgun (WGS) entry which is preliminary data.</text>
</comment>
<dbReference type="AlphaFoldDB" id="A0A8H7Q1L3"/>